<dbReference type="RefSeq" id="WP_272652894.1">
    <property type="nucleotide sequence ID" value="NZ_JAZDDG010000011.1"/>
</dbReference>
<dbReference type="PROSITE" id="PS51257">
    <property type="entry name" value="PROKAR_LIPOPROTEIN"/>
    <property type="match status" value="1"/>
</dbReference>
<evidence type="ECO:0000313" key="1">
    <source>
        <dbReference type="EMBL" id="MEE1978243.1"/>
    </source>
</evidence>
<protein>
    <submittedName>
        <fullName evidence="1">Uncharacterized protein</fullName>
    </submittedName>
</protein>
<comment type="caution">
    <text evidence="1">The sequence shown here is derived from an EMBL/GenBank/DDBJ whole genome shotgun (WGS) entry which is preliminary data.</text>
</comment>
<name>A0ABU7J099_9FLAO</name>
<proteinExistence type="predicted"/>
<dbReference type="Proteomes" id="UP001356308">
    <property type="component" value="Unassembled WGS sequence"/>
</dbReference>
<dbReference type="EMBL" id="JAZDDG010000011">
    <property type="protein sequence ID" value="MEE1978243.1"/>
    <property type="molecule type" value="Genomic_DNA"/>
</dbReference>
<evidence type="ECO:0000313" key="2">
    <source>
        <dbReference type="Proteomes" id="UP001356308"/>
    </source>
</evidence>
<reference evidence="1 2" key="1">
    <citation type="submission" date="2024-01" db="EMBL/GenBank/DDBJ databases">
        <title>Maribacter spp. originated from different algae showed divergent polysaccharides utilization ability.</title>
        <authorList>
            <person name="Wang H."/>
            <person name="Wu Y."/>
        </authorList>
    </citation>
    <scope>NUCLEOTIDE SEQUENCE [LARGE SCALE GENOMIC DNA]</scope>
    <source>
        <strain evidence="1 2">PR1</strain>
    </source>
</reference>
<accession>A0ABU7J099</accession>
<sequence>MKNHKLNKVYPYFLFLCLSLFIIGCVGKETLDLDPNDLEFVEEPILQESETQLSVVDYKQIPEVMNNLYVKL</sequence>
<keyword evidence="2" id="KW-1185">Reference proteome</keyword>
<gene>
    <name evidence="1" type="ORF">V1I91_19355</name>
</gene>
<organism evidence="1 2">
    <name type="scientific">Maribacter cobaltidurans</name>
    <dbReference type="NCBI Taxonomy" id="1178778"/>
    <lineage>
        <taxon>Bacteria</taxon>
        <taxon>Pseudomonadati</taxon>
        <taxon>Bacteroidota</taxon>
        <taxon>Flavobacteriia</taxon>
        <taxon>Flavobacteriales</taxon>
        <taxon>Flavobacteriaceae</taxon>
        <taxon>Maribacter</taxon>
    </lineage>
</organism>